<dbReference type="RefSeq" id="WP_066533611.1">
    <property type="nucleotide sequence ID" value="NZ_CAJTCQ010000003.1"/>
</dbReference>
<gene>
    <name evidence="2" type="ORF">ADH66_08245</name>
    <name evidence="3" type="ORF">I5Q82_18280</name>
</gene>
<reference evidence="2" key="1">
    <citation type="journal article" date="2017" name="Genome Announc.">
        <title>High-Quality Whole-Genome Sequences of the Oligo-Mouse-Microbiota Bacterial Community.</title>
        <authorList>
            <person name="Garzetti D."/>
            <person name="Brugiroux S."/>
            <person name="Bunk B."/>
            <person name="Pukall R."/>
            <person name="McCoy K.D."/>
            <person name="Macpherson A.J."/>
            <person name="Stecher B."/>
        </authorList>
    </citation>
    <scope>NUCLEOTIDE SEQUENCE</scope>
    <source>
        <strain evidence="2">KB18</strain>
    </source>
</reference>
<dbReference type="Pfam" id="PF12669">
    <property type="entry name" value="FeoB_associated"/>
    <property type="match status" value="1"/>
</dbReference>
<dbReference type="KEGG" id="amur:ADH66_08245"/>
<reference evidence="3 5" key="3">
    <citation type="submission" date="2020-11" db="EMBL/GenBank/DDBJ databases">
        <title>Closed and high quality bacterial genomes of the OMM12 community.</title>
        <authorList>
            <person name="Marbouty M."/>
            <person name="Lamy-Besnier Q."/>
            <person name="Debarbieux L."/>
            <person name="Koszul R."/>
        </authorList>
    </citation>
    <scope>NUCLEOTIDE SEQUENCE [LARGE SCALE GENOMIC DNA]</scope>
    <source>
        <strain evidence="3 5">KB18</strain>
    </source>
</reference>
<keyword evidence="1" id="KW-0812">Transmembrane</keyword>
<dbReference type="Proteomes" id="UP000196710">
    <property type="component" value="Chromosome"/>
</dbReference>
<evidence type="ECO:0000313" key="5">
    <source>
        <dbReference type="Proteomes" id="UP000596035"/>
    </source>
</evidence>
<name>A0A1Z2XQI0_9FIRM</name>
<proteinExistence type="predicted"/>
<evidence type="ECO:0000313" key="2">
    <source>
        <dbReference type="EMBL" id="ASB40651.1"/>
    </source>
</evidence>
<dbReference type="EMBL" id="CP021422">
    <property type="protein sequence ID" value="ASB40651.1"/>
    <property type="molecule type" value="Genomic_DNA"/>
</dbReference>
<evidence type="ECO:0000313" key="3">
    <source>
        <dbReference type="EMBL" id="QQR29927.1"/>
    </source>
</evidence>
<keyword evidence="1" id="KW-1133">Transmembrane helix</keyword>
<feature type="transmembrane region" description="Helical" evidence="1">
    <location>
        <begin position="6"/>
        <end position="27"/>
    </location>
</feature>
<evidence type="ECO:0000256" key="1">
    <source>
        <dbReference type="SAM" id="Phobius"/>
    </source>
</evidence>
<keyword evidence="4" id="KW-1185">Reference proteome</keyword>
<dbReference type="EMBL" id="CP065321">
    <property type="protein sequence ID" value="QQR29927.1"/>
    <property type="molecule type" value="Genomic_DNA"/>
</dbReference>
<evidence type="ECO:0000313" key="4">
    <source>
        <dbReference type="Proteomes" id="UP000196710"/>
    </source>
</evidence>
<sequence>MPLTTAVNLPTIIIGAIVAAVFIVIIVRGIRRRKRGESGCGCGCSGCPNSALCHGKSTNQK</sequence>
<dbReference type="Proteomes" id="UP000596035">
    <property type="component" value="Chromosome"/>
</dbReference>
<accession>A0A1Z2XQI0</accession>
<reference evidence="4" key="2">
    <citation type="submission" date="2017-05" db="EMBL/GenBank/DDBJ databases">
        <title>Improved OligoMM genomes.</title>
        <authorList>
            <person name="Garzetti D."/>
        </authorList>
    </citation>
    <scope>NUCLEOTIDE SEQUENCE [LARGE SCALE GENOMIC DNA]</scope>
    <source>
        <strain evidence="4">KB18</strain>
    </source>
</reference>
<keyword evidence="1" id="KW-0472">Membrane</keyword>
<dbReference type="AlphaFoldDB" id="A0A1Z2XQI0"/>
<protein>
    <submittedName>
        <fullName evidence="3">FeoB-associated Cys-rich membrane protein</fullName>
    </submittedName>
</protein>
<organism evidence="3 5">
    <name type="scientific">Acutalibacter muris</name>
    <dbReference type="NCBI Taxonomy" id="1796620"/>
    <lineage>
        <taxon>Bacteria</taxon>
        <taxon>Bacillati</taxon>
        <taxon>Bacillota</taxon>
        <taxon>Clostridia</taxon>
        <taxon>Eubacteriales</taxon>
        <taxon>Acutalibacteraceae</taxon>
        <taxon>Acutalibacter</taxon>
    </lineage>
</organism>